<accession>A0A192CJE1</accession>
<proteinExistence type="predicted"/>
<dbReference type="PATRIC" id="fig|941280.3.peg.4339"/>
<evidence type="ECO:0000313" key="2">
    <source>
        <dbReference type="Proteomes" id="UP000183316"/>
    </source>
</evidence>
<name>A0A192CJE1_ECO25</name>
<sequence length="47" mass="4742">MSGNQSCCNKSSASKVEIASILEKSILSAKPSSITHPGVYGSVANGC</sequence>
<protein>
    <submittedName>
        <fullName evidence="1">Uncharacterized protein</fullName>
    </submittedName>
</protein>
<evidence type="ECO:0000313" key="1">
    <source>
        <dbReference type="EMBL" id="ANK05629.1"/>
    </source>
</evidence>
<dbReference type="AlphaFoldDB" id="A0A192CJE1"/>
<reference evidence="1 2" key="1">
    <citation type="submission" date="2016-03" db="EMBL/GenBank/DDBJ databases">
        <title>Genome Sequence and Comparative Pathogenic Determinants of Uropathogenic Escherichia coli O25b:H4, a Clinical Isolate from Saudi Arabia.</title>
        <authorList>
            <person name="Alyamani E.A.J."/>
            <person name="Khiyami M.A."/>
            <person name="Booq R.Y."/>
            <person name="Bahwerth F.S."/>
            <person name="Vaisvil B."/>
            <person name="Schmitt D.P."/>
            <person name="Kapatral V."/>
        </authorList>
    </citation>
    <scope>NUCLEOTIDE SEQUENCE [LARGE SCALE GENOMIC DNA]</scope>
    <source>
        <strain evidence="1 2">O25b:H4</strain>
    </source>
</reference>
<dbReference type="EMBL" id="CP015085">
    <property type="protein sequence ID" value="ANK05629.1"/>
    <property type="molecule type" value="Genomic_DNA"/>
</dbReference>
<dbReference type="Proteomes" id="UP000183316">
    <property type="component" value="Chromosome"/>
</dbReference>
<organism evidence="1 2">
    <name type="scientific">Escherichia coli O25b:H4</name>
    <dbReference type="NCBI Taxonomy" id="941280"/>
    <lineage>
        <taxon>Bacteria</taxon>
        <taxon>Pseudomonadati</taxon>
        <taxon>Pseudomonadota</taxon>
        <taxon>Gammaproteobacteria</taxon>
        <taxon>Enterobacterales</taxon>
        <taxon>Enterobacteriaceae</taxon>
        <taxon>Escherichia</taxon>
    </lineage>
</organism>
<gene>
    <name evidence="1" type="ORF">WLH_04368</name>
</gene>